<dbReference type="EMBL" id="CP053069">
    <property type="protein sequence ID" value="QJR11851.1"/>
    <property type="molecule type" value="Genomic_DNA"/>
</dbReference>
<feature type="transmembrane region" description="Helical" evidence="5">
    <location>
        <begin position="100"/>
        <end position="120"/>
    </location>
</feature>
<reference evidence="7 8" key="1">
    <citation type="submission" date="2020-04" db="EMBL/GenBank/DDBJ databases">
        <title>Usitatibacter rugosus gen. nov., sp. nov. and Usitatibacter palustris sp. nov., novel members of Usitatibacteraceae fam. nov. within the order Nitrosomonadales isolated from soil.</title>
        <authorList>
            <person name="Huber K.J."/>
            <person name="Neumann-Schaal M."/>
            <person name="Geppert A."/>
            <person name="Luckner M."/>
            <person name="Wanner G."/>
            <person name="Overmann J."/>
        </authorList>
    </citation>
    <scope>NUCLEOTIDE SEQUENCE [LARGE SCALE GENOMIC DNA]</scope>
    <source>
        <strain evidence="7 8">0125_3</strain>
    </source>
</reference>
<dbReference type="Pfam" id="PF01545">
    <property type="entry name" value="Cation_efflux"/>
    <property type="match status" value="1"/>
</dbReference>
<feature type="transmembrane region" description="Helical" evidence="5">
    <location>
        <begin position="132"/>
        <end position="151"/>
    </location>
</feature>
<evidence type="ECO:0000256" key="4">
    <source>
        <dbReference type="ARBA" id="ARBA00023136"/>
    </source>
</evidence>
<dbReference type="InterPro" id="IPR058533">
    <property type="entry name" value="Cation_efflux_TM"/>
</dbReference>
<comment type="subcellular location">
    <subcellularLocation>
        <location evidence="1">Membrane</location>
        <topology evidence="1">Multi-pass membrane protein</topology>
    </subcellularLocation>
</comment>
<keyword evidence="3 5" id="KW-1133">Transmembrane helix</keyword>
<dbReference type="AlphaFoldDB" id="A0A6M4GX37"/>
<accession>A0A6M4GX37</accession>
<organism evidence="7 8">
    <name type="scientific">Usitatibacter rugosus</name>
    <dbReference type="NCBI Taxonomy" id="2732067"/>
    <lineage>
        <taxon>Bacteria</taxon>
        <taxon>Pseudomonadati</taxon>
        <taxon>Pseudomonadota</taxon>
        <taxon>Betaproteobacteria</taxon>
        <taxon>Nitrosomonadales</taxon>
        <taxon>Usitatibacteraceae</taxon>
        <taxon>Usitatibacter</taxon>
    </lineage>
</organism>
<name>A0A6M4GX37_9PROT</name>
<feature type="transmembrane region" description="Helical" evidence="5">
    <location>
        <begin position="213"/>
        <end position="230"/>
    </location>
</feature>
<dbReference type="SUPFAM" id="SSF161111">
    <property type="entry name" value="Cation efflux protein transmembrane domain-like"/>
    <property type="match status" value="1"/>
</dbReference>
<proteinExistence type="predicted"/>
<keyword evidence="4 5" id="KW-0472">Membrane</keyword>
<evidence type="ECO:0000256" key="3">
    <source>
        <dbReference type="ARBA" id="ARBA00022989"/>
    </source>
</evidence>
<dbReference type="RefSeq" id="WP_171093537.1">
    <property type="nucleotide sequence ID" value="NZ_CP053069.1"/>
</dbReference>
<evidence type="ECO:0000313" key="8">
    <source>
        <dbReference type="Proteomes" id="UP000501534"/>
    </source>
</evidence>
<evidence type="ECO:0000256" key="2">
    <source>
        <dbReference type="ARBA" id="ARBA00022692"/>
    </source>
</evidence>
<dbReference type="NCBIfam" id="NF033827">
    <property type="entry name" value="CDF_efflux_DmeF"/>
    <property type="match status" value="1"/>
</dbReference>
<keyword evidence="8" id="KW-1185">Reference proteome</keyword>
<dbReference type="InterPro" id="IPR027469">
    <property type="entry name" value="Cation_efflux_TMD_sf"/>
</dbReference>
<dbReference type="NCBIfam" id="TIGR01297">
    <property type="entry name" value="CDF"/>
    <property type="match status" value="1"/>
</dbReference>
<keyword evidence="2 5" id="KW-0812">Transmembrane</keyword>
<sequence length="320" mass="34127">MPASPAHDLSGRQHSHVFDAGNRAGEVRTQIVIAVTALTMVVEIAVGWWSGSMALLADGWHMGTHVAALAIAVFAYRYARRWATDSRFAFGTWKVEVLGAFASAIVLGLVGVAVAVESLVRLARPEPIDFKIALIVAVVGLVVNLVCAFILEGAGGHSHAGHDHDHRHDHGHAHDLNLRAAYVHVLTDAFTSVLAIVALTAGLFLGWSWLDPAMGLVGAAVIAVWAWGLMRDSARVLLDREMDSPLVGQVRSALESDGDAQVADLHVWRVGRDRYACIACVVADAPLAPDVYRARLEALPTIAHATIEVNACPAKSCCGK</sequence>
<dbReference type="KEGG" id="uru:DSM104443_02934"/>
<evidence type="ECO:0000313" key="7">
    <source>
        <dbReference type="EMBL" id="QJR11851.1"/>
    </source>
</evidence>
<dbReference type="InterPro" id="IPR050681">
    <property type="entry name" value="CDF/SLC30A"/>
</dbReference>
<protein>
    <submittedName>
        <fullName evidence="7">Cadmium, cobalt and zinc/H(+)-K(+) antiporter</fullName>
    </submittedName>
</protein>
<evidence type="ECO:0000256" key="1">
    <source>
        <dbReference type="ARBA" id="ARBA00004141"/>
    </source>
</evidence>
<dbReference type="PANTHER" id="PTHR11562:SF40">
    <property type="entry name" value="CATION EFFLUX SYSTEM PROTEIN"/>
    <property type="match status" value="1"/>
</dbReference>
<dbReference type="PANTHER" id="PTHR11562">
    <property type="entry name" value="CATION EFFLUX PROTEIN/ ZINC TRANSPORTER"/>
    <property type="match status" value="1"/>
</dbReference>
<feature type="transmembrane region" description="Helical" evidence="5">
    <location>
        <begin position="31"/>
        <end position="50"/>
    </location>
</feature>
<dbReference type="InterPro" id="IPR002524">
    <property type="entry name" value="Cation_efflux"/>
</dbReference>
<dbReference type="Gene3D" id="1.20.1510.10">
    <property type="entry name" value="Cation efflux protein transmembrane domain"/>
    <property type="match status" value="1"/>
</dbReference>
<evidence type="ECO:0000259" key="6">
    <source>
        <dbReference type="Pfam" id="PF01545"/>
    </source>
</evidence>
<feature type="transmembrane region" description="Helical" evidence="5">
    <location>
        <begin position="185"/>
        <end position="207"/>
    </location>
</feature>
<dbReference type="GO" id="GO:0005385">
    <property type="term" value="F:zinc ion transmembrane transporter activity"/>
    <property type="evidence" value="ECO:0007669"/>
    <property type="project" value="TreeGrafter"/>
</dbReference>
<dbReference type="GO" id="GO:0005886">
    <property type="term" value="C:plasma membrane"/>
    <property type="evidence" value="ECO:0007669"/>
    <property type="project" value="TreeGrafter"/>
</dbReference>
<gene>
    <name evidence="7" type="primary">czcD</name>
    <name evidence="7" type="ORF">DSM104443_02934</name>
</gene>
<feature type="transmembrane region" description="Helical" evidence="5">
    <location>
        <begin position="62"/>
        <end position="79"/>
    </location>
</feature>
<dbReference type="Proteomes" id="UP000501534">
    <property type="component" value="Chromosome"/>
</dbReference>
<evidence type="ECO:0000256" key="5">
    <source>
        <dbReference type="SAM" id="Phobius"/>
    </source>
</evidence>
<feature type="domain" description="Cation efflux protein transmembrane" evidence="6">
    <location>
        <begin position="31"/>
        <end position="238"/>
    </location>
</feature>